<feature type="transmembrane region" description="Helical" evidence="11">
    <location>
        <begin position="134"/>
        <end position="156"/>
    </location>
</feature>
<feature type="transmembrane region" description="Helical" evidence="11">
    <location>
        <begin position="58"/>
        <end position="77"/>
    </location>
</feature>
<evidence type="ECO:0000313" key="15">
    <source>
        <dbReference type="Proteomes" id="UP000217083"/>
    </source>
</evidence>
<dbReference type="CDD" id="cd04590">
    <property type="entry name" value="CBS_pair_CorC_HlyC_assoc"/>
    <property type="match status" value="1"/>
</dbReference>
<dbReference type="EMBL" id="NPIA01000003">
    <property type="protein sequence ID" value="OZM57174.1"/>
    <property type="molecule type" value="Genomic_DNA"/>
</dbReference>
<dbReference type="Pfam" id="PF03471">
    <property type="entry name" value="CorC_HlyC"/>
    <property type="match status" value="1"/>
</dbReference>
<comment type="caution">
    <text evidence="14">The sequence shown here is derived from an EMBL/GenBank/DDBJ whole genome shotgun (WGS) entry which is preliminary data.</text>
</comment>
<dbReference type="SUPFAM" id="SSF54631">
    <property type="entry name" value="CBS-domain pair"/>
    <property type="match status" value="1"/>
</dbReference>
<keyword evidence="3" id="KW-1003">Cell membrane</keyword>
<reference evidence="15" key="1">
    <citation type="submission" date="2017-08" db="EMBL/GenBank/DDBJ databases">
        <authorList>
            <person name="Huang Z."/>
        </authorList>
    </citation>
    <scope>NUCLEOTIDE SEQUENCE [LARGE SCALE GENOMIC DNA]</scope>
    <source>
        <strain evidence="15">SA5d-4</strain>
    </source>
</reference>
<evidence type="ECO:0000256" key="2">
    <source>
        <dbReference type="ARBA" id="ARBA00006337"/>
    </source>
</evidence>
<dbReference type="PROSITE" id="PS51846">
    <property type="entry name" value="CNNM"/>
    <property type="match status" value="1"/>
</dbReference>
<evidence type="ECO:0000313" key="14">
    <source>
        <dbReference type="EMBL" id="OZM57174.1"/>
    </source>
</evidence>
<keyword evidence="8 10" id="KW-0472">Membrane</keyword>
<dbReference type="InterPro" id="IPR000644">
    <property type="entry name" value="CBS_dom"/>
</dbReference>
<dbReference type="SUPFAM" id="SSF56176">
    <property type="entry name" value="FAD-binding/transporter-associated domain-like"/>
    <property type="match status" value="1"/>
</dbReference>
<accession>A0A263BTW6</accession>
<feature type="transmembrane region" description="Helical" evidence="11">
    <location>
        <begin position="97"/>
        <end position="122"/>
    </location>
</feature>
<dbReference type="InterPro" id="IPR044751">
    <property type="entry name" value="Ion_transp-like_CBS"/>
</dbReference>
<evidence type="ECO:0000256" key="11">
    <source>
        <dbReference type="SAM" id="Phobius"/>
    </source>
</evidence>
<dbReference type="InterPro" id="IPR036318">
    <property type="entry name" value="FAD-bd_PCMH-like_sf"/>
</dbReference>
<dbReference type="InterPro" id="IPR051676">
    <property type="entry name" value="UPF0053_domain"/>
</dbReference>
<keyword evidence="15" id="KW-1185">Reference proteome</keyword>
<keyword evidence="7 9" id="KW-0129">CBS domain</keyword>
<dbReference type="InterPro" id="IPR016169">
    <property type="entry name" value="FAD-bd_PCMH_sub2"/>
</dbReference>
<dbReference type="InterPro" id="IPR046342">
    <property type="entry name" value="CBS_dom_sf"/>
</dbReference>
<comment type="subcellular location">
    <subcellularLocation>
        <location evidence="1">Cell membrane</location>
        <topology evidence="1">Multi-pass membrane protein</topology>
    </subcellularLocation>
</comment>
<comment type="similarity">
    <text evidence="2">Belongs to the UPF0053 family.</text>
</comment>
<dbReference type="GO" id="GO:0050660">
    <property type="term" value="F:flavin adenine dinucleotide binding"/>
    <property type="evidence" value="ECO:0007669"/>
    <property type="project" value="InterPro"/>
</dbReference>
<dbReference type="Gene3D" id="3.30.465.10">
    <property type="match status" value="1"/>
</dbReference>
<dbReference type="PANTHER" id="PTHR43099:SF2">
    <property type="entry name" value="UPF0053 PROTEIN YRKA"/>
    <property type="match status" value="1"/>
</dbReference>
<dbReference type="GO" id="GO:0005886">
    <property type="term" value="C:plasma membrane"/>
    <property type="evidence" value="ECO:0007669"/>
    <property type="project" value="UniProtKB-SubCell"/>
</dbReference>
<evidence type="ECO:0000256" key="1">
    <source>
        <dbReference type="ARBA" id="ARBA00004651"/>
    </source>
</evidence>
<evidence type="ECO:0000259" key="12">
    <source>
        <dbReference type="PROSITE" id="PS51371"/>
    </source>
</evidence>
<evidence type="ECO:0000256" key="5">
    <source>
        <dbReference type="ARBA" id="ARBA00022737"/>
    </source>
</evidence>
<dbReference type="SMART" id="SM01091">
    <property type="entry name" value="CorC_HlyC"/>
    <property type="match status" value="1"/>
</dbReference>
<evidence type="ECO:0000256" key="6">
    <source>
        <dbReference type="ARBA" id="ARBA00022989"/>
    </source>
</evidence>
<evidence type="ECO:0000256" key="8">
    <source>
        <dbReference type="ARBA" id="ARBA00023136"/>
    </source>
</evidence>
<evidence type="ECO:0000256" key="7">
    <source>
        <dbReference type="ARBA" id="ARBA00023122"/>
    </source>
</evidence>
<name>A0A263BTW6_9BACI</name>
<evidence type="ECO:0008006" key="16">
    <source>
        <dbReference type="Google" id="ProtNLM"/>
    </source>
</evidence>
<evidence type="ECO:0000256" key="9">
    <source>
        <dbReference type="PROSITE-ProRule" id="PRU00703"/>
    </source>
</evidence>
<evidence type="ECO:0000259" key="13">
    <source>
        <dbReference type="PROSITE" id="PS51846"/>
    </source>
</evidence>
<dbReference type="InterPro" id="IPR005170">
    <property type="entry name" value="Transptr-assoc_dom"/>
</dbReference>
<sequence length="434" mass="48793">MIILKIGLIIILILLTAFFVAAEFAIVKVRRTRIEALAAEGNRSANAVLKVIDKLDGYLSACQLGITMTALGLGWLGEPTVEVLIEPLLEIIHLPESLHHIISFSIAFALITFLHVVLGELAPKTVAIQKAEQVSLFLVKPLILFTKVLYPFIWLLNGSAAFILRMFGVKVHSDHENAHTEEELRLILSESAQSGEINNEELKFVNNIFTFDNLVARNIMVPRTEMVCVFKENAIEENINIMQNERYTRYPIAVEDKDNIIGLVNIKEVFQDAIGSDLKPLSNYVRPVMKVIETIPVKELLVKMQKEHMHLAILVDEYGGTAGLVTVEDILEEIVGEIRDEFDIDEQATIRQVDENTIIAEGKASLIELNDMLQIELPQKDVDTIGGLLMTMNNEIKEGTVTEYDDYKFKVLKMDGQQVKQVKIVTDNEEKGED</sequence>
<dbReference type="AlphaFoldDB" id="A0A263BTW6"/>
<dbReference type="InterPro" id="IPR002550">
    <property type="entry name" value="CNNM"/>
</dbReference>
<reference evidence="14 15" key="2">
    <citation type="submission" date="2017-09" db="EMBL/GenBank/DDBJ databases">
        <title>Bacillus patelloidae sp. nov., isolated from the intestinal tract of a marine limpet.</title>
        <authorList>
            <person name="Liu R."/>
            <person name="Dong C."/>
            <person name="Shao Z."/>
        </authorList>
    </citation>
    <scope>NUCLEOTIDE SEQUENCE [LARGE SCALE GENOMIC DNA]</scope>
    <source>
        <strain evidence="14 15">SA5d-4</strain>
    </source>
</reference>
<dbReference type="Gene3D" id="3.10.580.10">
    <property type="entry name" value="CBS-domain"/>
    <property type="match status" value="1"/>
</dbReference>
<dbReference type="FunFam" id="3.10.580.10:FF:000002">
    <property type="entry name" value="Magnesium/cobalt efflux protein CorC"/>
    <property type="match status" value="1"/>
</dbReference>
<evidence type="ECO:0000256" key="3">
    <source>
        <dbReference type="ARBA" id="ARBA00022475"/>
    </source>
</evidence>
<feature type="domain" description="CBS" evidence="12">
    <location>
        <begin position="284"/>
        <end position="341"/>
    </location>
</feature>
<evidence type="ECO:0000256" key="4">
    <source>
        <dbReference type="ARBA" id="ARBA00022692"/>
    </source>
</evidence>
<dbReference type="RefSeq" id="WP_094923604.1">
    <property type="nucleotide sequence ID" value="NZ_NPIA01000003.1"/>
</dbReference>
<dbReference type="PROSITE" id="PS51371">
    <property type="entry name" value="CBS"/>
    <property type="match status" value="1"/>
</dbReference>
<dbReference type="Pfam" id="PF01595">
    <property type="entry name" value="CNNM"/>
    <property type="match status" value="1"/>
</dbReference>
<dbReference type="Proteomes" id="UP000217083">
    <property type="component" value="Unassembled WGS sequence"/>
</dbReference>
<keyword evidence="5" id="KW-0677">Repeat</keyword>
<feature type="domain" description="CNNM transmembrane" evidence="13">
    <location>
        <begin position="1"/>
        <end position="201"/>
    </location>
</feature>
<keyword evidence="4 10" id="KW-0812">Transmembrane</keyword>
<organism evidence="14 15">
    <name type="scientific">Lottiidibacillus patelloidae</name>
    <dbReference type="NCBI Taxonomy" id="2670334"/>
    <lineage>
        <taxon>Bacteria</taxon>
        <taxon>Bacillati</taxon>
        <taxon>Bacillota</taxon>
        <taxon>Bacilli</taxon>
        <taxon>Bacillales</taxon>
        <taxon>Bacillaceae</taxon>
        <taxon>Lottiidibacillus</taxon>
    </lineage>
</organism>
<feature type="transmembrane region" description="Helical" evidence="11">
    <location>
        <begin position="6"/>
        <end position="27"/>
    </location>
</feature>
<proteinExistence type="inferred from homology"/>
<evidence type="ECO:0000256" key="10">
    <source>
        <dbReference type="PROSITE-ProRule" id="PRU01193"/>
    </source>
</evidence>
<gene>
    <name evidence="14" type="ORF">CIB95_06820</name>
</gene>
<dbReference type="Pfam" id="PF00571">
    <property type="entry name" value="CBS"/>
    <property type="match status" value="2"/>
</dbReference>
<keyword evidence="6 10" id="KW-1133">Transmembrane helix</keyword>
<protein>
    <recommendedName>
        <fullName evidence="16">Hemolysin</fullName>
    </recommendedName>
</protein>
<dbReference type="PANTHER" id="PTHR43099">
    <property type="entry name" value="UPF0053 PROTEIN YRKA"/>
    <property type="match status" value="1"/>
</dbReference>